<gene>
    <name evidence="2" type="ORF">Cgig2_013229</name>
</gene>
<reference evidence="2" key="1">
    <citation type="submission" date="2022-04" db="EMBL/GenBank/DDBJ databases">
        <title>Carnegiea gigantea Genome sequencing and assembly v2.</title>
        <authorList>
            <person name="Copetti D."/>
            <person name="Sanderson M.J."/>
            <person name="Burquez A."/>
            <person name="Wojciechowski M.F."/>
        </authorList>
    </citation>
    <scope>NUCLEOTIDE SEQUENCE</scope>
    <source>
        <strain evidence="2">SGP5-SGP5p</strain>
        <tissue evidence="2">Aerial part</tissue>
    </source>
</reference>
<accession>A0A9Q1GNH7</accession>
<feature type="region of interest" description="Disordered" evidence="1">
    <location>
        <begin position="144"/>
        <end position="166"/>
    </location>
</feature>
<proteinExistence type="predicted"/>
<dbReference type="AlphaFoldDB" id="A0A9Q1GNH7"/>
<evidence type="ECO:0000256" key="1">
    <source>
        <dbReference type="SAM" id="MobiDB-lite"/>
    </source>
</evidence>
<evidence type="ECO:0000313" key="3">
    <source>
        <dbReference type="Proteomes" id="UP001153076"/>
    </source>
</evidence>
<protein>
    <submittedName>
        <fullName evidence="2">Uncharacterized protein</fullName>
    </submittedName>
</protein>
<sequence length="207" mass="22968">MKAFDIDPTPAPRYTLQCRYICFGHLQAIQYGGWTDHTYRHVLPVGRAAAKVDVTLRTIQQLDRVLCNIELQTAECRRGVPQGFPLTTTTDVQICTWNCRVEVLTKVTLKLLRLIVLHGETDLDLPIADTDTMNPNFVLRCPSTNPATRATPAATRTPSSTRGSERLSEGSLCAGVRQQGGGAIFCLSHLGFSLSNELRVFLQRRQA</sequence>
<evidence type="ECO:0000313" key="2">
    <source>
        <dbReference type="EMBL" id="KAJ8422409.1"/>
    </source>
</evidence>
<dbReference type="Proteomes" id="UP001153076">
    <property type="component" value="Unassembled WGS sequence"/>
</dbReference>
<keyword evidence="3" id="KW-1185">Reference proteome</keyword>
<feature type="compositionally biased region" description="Low complexity" evidence="1">
    <location>
        <begin position="144"/>
        <end position="162"/>
    </location>
</feature>
<organism evidence="2 3">
    <name type="scientific">Carnegiea gigantea</name>
    <dbReference type="NCBI Taxonomy" id="171969"/>
    <lineage>
        <taxon>Eukaryota</taxon>
        <taxon>Viridiplantae</taxon>
        <taxon>Streptophyta</taxon>
        <taxon>Embryophyta</taxon>
        <taxon>Tracheophyta</taxon>
        <taxon>Spermatophyta</taxon>
        <taxon>Magnoliopsida</taxon>
        <taxon>eudicotyledons</taxon>
        <taxon>Gunneridae</taxon>
        <taxon>Pentapetalae</taxon>
        <taxon>Caryophyllales</taxon>
        <taxon>Cactineae</taxon>
        <taxon>Cactaceae</taxon>
        <taxon>Cactoideae</taxon>
        <taxon>Echinocereeae</taxon>
        <taxon>Carnegiea</taxon>
    </lineage>
</organism>
<name>A0A9Q1GNH7_9CARY</name>
<comment type="caution">
    <text evidence="2">The sequence shown here is derived from an EMBL/GenBank/DDBJ whole genome shotgun (WGS) entry which is preliminary data.</text>
</comment>
<dbReference type="EMBL" id="JAKOGI010002261">
    <property type="protein sequence ID" value="KAJ8422409.1"/>
    <property type="molecule type" value="Genomic_DNA"/>
</dbReference>